<sequence>MRTSDEELVDGRTRHYGEFYGVVEAPRNDDRKILVVWGNCQAEALRIVVSSSPDLPFRTVRVPPVHELESADMARVEDLMSRAAIIVSQPVRTGYRGFQIGTSDLADLAPSASVIVWPVIRYGGLFPFQVIARHPAQPSAVPAAVPYHDLRTVLAVVAGRDRFDEWDVDVAAERIREAAQWSVDQLAVRERRHCDVGISDILLDLGADAAHTINHPGNRVLLALGGRILDSLGASAPVPPSRDLLGNIRAPLERRVIDALGIDACPRTSWDVDGVALTEDDVRRRQMHWYADHPEFIGAVLDRYTDLIEILGLS</sequence>
<accession>A0A1H2IYS4</accession>
<gene>
    <name evidence="2" type="ORF">SAMN04488548_1341569</name>
</gene>
<dbReference type="Gene3D" id="3.40.50.12080">
    <property type="match status" value="2"/>
</dbReference>
<evidence type="ECO:0000313" key="3">
    <source>
        <dbReference type="Proteomes" id="UP000183180"/>
    </source>
</evidence>
<dbReference type="EMBL" id="FNLM01000034">
    <property type="protein sequence ID" value="SDU49279.1"/>
    <property type="molecule type" value="Genomic_DNA"/>
</dbReference>
<protein>
    <recommendedName>
        <fullName evidence="1">Polysaccharide biosynthesis enzyme WcbI domain-containing protein</fullName>
    </recommendedName>
</protein>
<organism evidence="2 3">
    <name type="scientific">Gordonia westfalica</name>
    <dbReference type="NCBI Taxonomy" id="158898"/>
    <lineage>
        <taxon>Bacteria</taxon>
        <taxon>Bacillati</taxon>
        <taxon>Actinomycetota</taxon>
        <taxon>Actinomycetes</taxon>
        <taxon>Mycobacteriales</taxon>
        <taxon>Gordoniaceae</taxon>
        <taxon>Gordonia</taxon>
    </lineage>
</organism>
<dbReference type="Proteomes" id="UP000183180">
    <property type="component" value="Unassembled WGS sequence"/>
</dbReference>
<dbReference type="AlphaFoldDB" id="A0A1H2IYS4"/>
<dbReference type="OrthoDB" id="3283619at2"/>
<dbReference type="Pfam" id="PF18588">
    <property type="entry name" value="WcbI"/>
    <property type="match status" value="1"/>
</dbReference>
<evidence type="ECO:0000313" key="2">
    <source>
        <dbReference type="EMBL" id="SDU49279.1"/>
    </source>
</evidence>
<dbReference type="RefSeq" id="WP_074849951.1">
    <property type="nucleotide sequence ID" value="NZ_FNLM01000034.1"/>
</dbReference>
<dbReference type="InterPro" id="IPR041307">
    <property type="entry name" value="WcbI"/>
</dbReference>
<name>A0A1H2IYS4_9ACTN</name>
<reference evidence="2 3" key="1">
    <citation type="submission" date="2016-10" db="EMBL/GenBank/DDBJ databases">
        <authorList>
            <person name="de Groot N.N."/>
        </authorList>
    </citation>
    <scope>NUCLEOTIDE SEQUENCE [LARGE SCALE GENOMIC DNA]</scope>
    <source>
        <strain evidence="2 3">DSM 44215</strain>
    </source>
</reference>
<evidence type="ECO:0000259" key="1">
    <source>
        <dbReference type="Pfam" id="PF18588"/>
    </source>
</evidence>
<proteinExistence type="predicted"/>
<feature type="domain" description="Polysaccharide biosynthesis enzyme WcbI" evidence="1">
    <location>
        <begin position="34"/>
        <end position="236"/>
    </location>
</feature>
<dbReference type="STRING" id="158898.SAMN04488548_1341569"/>